<organism evidence="2 3">
    <name type="scientific">Patella caerulea</name>
    <name type="common">Rayed Mediterranean limpet</name>
    <dbReference type="NCBI Taxonomy" id="87958"/>
    <lineage>
        <taxon>Eukaryota</taxon>
        <taxon>Metazoa</taxon>
        <taxon>Spiralia</taxon>
        <taxon>Lophotrochozoa</taxon>
        <taxon>Mollusca</taxon>
        <taxon>Gastropoda</taxon>
        <taxon>Patellogastropoda</taxon>
        <taxon>Patelloidea</taxon>
        <taxon>Patellidae</taxon>
        <taxon>Patella</taxon>
    </lineage>
</organism>
<comment type="caution">
    <text evidence="2">The sequence shown here is derived from an EMBL/GenBank/DDBJ whole genome shotgun (WGS) entry which is preliminary data.</text>
</comment>
<dbReference type="Proteomes" id="UP001347796">
    <property type="component" value="Unassembled WGS sequence"/>
</dbReference>
<dbReference type="GO" id="GO:0042383">
    <property type="term" value="C:sarcolemma"/>
    <property type="evidence" value="ECO:0007669"/>
    <property type="project" value="TreeGrafter"/>
</dbReference>
<protein>
    <recommendedName>
        <fullName evidence="4">Sarcospan</fullName>
    </recommendedName>
</protein>
<dbReference type="InterPro" id="IPR030429">
    <property type="entry name" value="Sarcospan"/>
</dbReference>
<evidence type="ECO:0000256" key="1">
    <source>
        <dbReference type="SAM" id="Phobius"/>
    </source>
</evidence>
<dbReference type="EMBL" id="JAZGQO010000010">
    <property type="protein sequence ID" value="KAK6175047.1"/>
    <property type="molecule type" value="Genomic_DNA"/>
</dbReference>
<keyword evidence="1" id="KW-0472">Membrane</keyword>
<evidence type="ECO:0000313" key="2">
    <source>
        <dbReference type="EMBL" id="KAK6175047.1"/>
    </source>
</evidence>
<feature type="transmembrane region" description="Helical" evidence="1">
    <location>
        <begin position="94"/>
        <end position="116"/>
    </location>
</feature>
<sequence length="288" mass="32297">MVTSRPRAHSASSIKLTLINSRDNSAARSTPELRSMLTGLETTVPQNLSPDDFSTTHRPRRVKRKAVEMTSADDGCCVCCKRCCGCCRCCRCHILLVILQLLLGCGITALTFYVHLYYPVIGMRETPYWAGVPLTLAGLVGIYFCCAKLSSIAESSKSCVIQALCFIFSIVAIFVNVIASVFPAIQLYRIYTYITCRLNVTRCECFNSDSRVFLYPNVYGCGFVYLEIKYYMFIIGGLCLLGAIVSLWFVILLWKERYGRFYSGAGGDTPVLRRRRVRLDIARLPPEA</sequence>
<dbReference type="GO" id="GO:0016010">
    <property type="term" value="C:dystrophin-associated glycoprotein complex"/>
    <property type="evidence" value="ECO:0007669"/>
    <property type="project" value="InterPro"/>
</dbReference>
<feature type="transmembrane region" description="Helical" evidence="1">
    <location>
        <begin position="230"/>
        <end position="254"/>
    </location>
</feature>
<keyword evidence="1" id="KW-0812">Transmembrane</keyword>
<dbReference type="AlphaFoldDB" id="A0AAN8PB43"/>
<name>A0AAN8PB43_PATCE</name>
<proteinExistence type="predicted"/>
<accession>A0AAN8PB43</accession>
<feature type="transmembrane region" description="Helical" evidence="1">
    <location>
        <begin position="128"/>
        <end position="147"/>
    </location>
</feature>
<reference evidence="2 3" key="1">
    <citation type="submission" date="2024-01" db="EMBL/GenBank/DDBJ databases">
        <title>The genome of the rayed Mediterranean limpet Patella caerulea (Linnaeus, 1758).</title>
        <authorList>
            <person name="Anh-Thu Weber A."/>
            <person name="Halstead-Nussloch G."/>
        </authorList>
    </citation>
    <scope>NUCLEOTIDE SEQUENCE [LARGE SCALE GENOMIC DNA]</scope>
    <source>
        <strain evidence="2">AATW-2023a</strain>
        <tissue evidence="2">Whole specimen</tissue>
    </source>
</reference>
<gene>
    <name evidence="2" type="ORF">SNE40_013588</name>
</gene>
<keyword evidence="1" id="KW-1133">Transmembrane helix</keyword>
<dbReference type="PANTHER" id="PTHR15260:SF1">
    <property type="entry name" value="SARCOSPAN"/>
    <property type="match status" value="1"/>
</dbReference>
<dbReference type="PANTHER" id="PTHR15260">
    <property type="entry name" value="SARCOSPAN"/>
    <property type="match status" value="1"/>
</dbReference>
<evidence type="ECO:0000313" key="3">
    <source>
        <dbReference type="Proteomes" id="UP001347796"/>
    </source>
</evidence>
<evidence type="ECO:0008006" key="4">
    <source>
        <dbReference type="Google" id="ProtNLM"/>
    </source>
</evidence>
<feature type="transmembrane region" description="Helical" evidence="1">
    <location>
        <begin position="159"/>
        <end position="185"/>
    </location>
</feature>
<keyword evidence="3" id="KW-1185">Reference proteome</keyword>